<dbReference type="PANTHER" id="PTHR11412">
    <property type="entry name" value="MACROGLOBULIN / COMPLEMENT"/>
    <property type="match status" value="1"/>
</dbReference>
<dbReference type="EMBL" id="JAWZYT010001221">
    <property type="protein sequence ID" value="KAK4314456.1"/>
    <property type="molecule type" value="Genomic_DNA"/>
</dbReference>
<organism evidence="2 3">
    <name type="scientific">Petrolisthes manimaculis</name>
    <dbReference type="NCBI Taxonomy" id="1843537"/>
    <lineage>
        <taxon>Eukaryota</taxon>
        <taxon>Metazoa</taxon>
        <taxon>Ecdysozoa</taxon>
        <taxon>Arthropoda</taxon>
        <taxon>Crustacea</taxon>
        <taxon>Multicrustacea</taxon>
        <taxon>Malacostraca</taxon>
        <taxon>Eumalacostraca</taxon>
        <taxon>Eucarida</taxon>
        <taxon>Decapoda</taxon>
        <taxon>Pleocyemata</taxon>
        <taxon>Anomura</taxon>
        <taxon>Galatheoidea</taxon>
        <taxon>Porcellanidae</taxon>
        <taxon>Petrolisthes</taxon>
    </lineage>
</organism>
<dbReference type="InterPro" id="IPR036595">
    <property type="entry name" value="A-macroglobulin_rcpt-bd_sf"/>
</dbReference>
<keyword evidence="3" id="KW-1185">Reference proteome</keyword>
<dbReference type="SUPFAM" id="SSF49410">
    <property type="entry name" value="Alpha-macroglobulin receptor domain"/>
    <property type="match status" value="1"/>
</dbReference>
<evidence type="ECO:0000259" key="1">
    <source>
        <dbReference type="SMART" id="SM01361"/>
    </source>
</evidence>
<evidence type="ECO:0000313" key="3">
    <source>
        <dbReference type="Proteomes" id="UP001292094"/>
    </source>
</evidence>
<protein>
    <recommendedName>
        <fullName evidence="1">Alpha-macroglobulin receptor-binding domain-containing protein</fullName>
    </recommendedName>
</protein>
<dbReference type="Pfam" id="PF07677">
    <property type="entry name" value="A2M_recep"/>
    <property type="match status" value="1"/>
</dbReference>
<evidence type="ECO:0000313" key="2">
    <source>
        <dbReference type="EMBL" id="KAK4314456.1"/>
    </source>
</evidence>
<dbReference type="InterPro" id="IPR050473">
    <property type="entry name" value="A2M/Complement_sys"/>
</dbReference>
<dbReference type="GO" id="GO:0005576">
    <property type="term" value="C:extracellular region"/>
    <property type="evidence" value="ECO:0007669"/>
    <property type="project" value="InterPro"/>
</dbReference>
<dbReference type="AlphaFoldDB" id="A0AAE1PUQ0"/>
<dbReference type="PANTHER" id="PTHR11412:SF171">
    <property type="entry name" value="PREGNANCY ZONE PROTEIN-LIKE PROTEIN"/>
    <property type="match status" value="1"/>
</dbReference>
<proteinExistence type="predicted"/>
<comment type="caution">
    <text evidence="2">The sequence shown here is derived from an EMBL/GenBank/DDBJ whole genome shotgun (WGS) entry which is preliminary data.</text>
</comment>
<dbReference type="InterPro" id="IPR009048">
    <property type="entry name" value="A-macroglobulin_rcpt-bd"/>
</dbReference>
<dbReference type="Proteomes" id="UP001292094">
    <property type="component" value="Unassembled WGS sequence"/>
</dbReference>
<dbReference type="SMART" id="SM01361">
    <property type="entry name" value="A2M_recep"/>
    <property type="match status" value="1"/>
</dbReference>
<feature type="domain" description="Alpha-macroglobulin receptor-binding" evidence="1">
    <location>
        <begin position="1"/>
        <end position="88"/>
    </location>
</feature>
<reference evidence="2" key="1">
    <citation type="submission" date="2023-11" db="EMBL/GenBank/DDBJ databases">
        <title>Genome assemblies of two species of porcelain crab, Petrolisthes cinctipes and Petrolisthes manimaculis (Anomura: Porcellanidae).</title>
        <authorList>
            <person name="Angst P."/>
        </authorList>
    </citation>
    <scope>NUCLEOTIDE SEQUENCE</scope>
    <source>
        <strain evidence="2">PB745_02</strain>
        <tissue evidence="2">Gill</tissue>
    </source>
</reference>
<name>A0AAE1PUQ0_9EUCA</name>
<gene>
    <name evidence="2" type="ORF">Pmani_014265</name>
</gene>
<accession>A0AAE1PUQ0</accession>
<sequence>MAVVEVNLVSGYIPSKTDLKRIVGYGTGLIKRYEVDGRLVTFYVDEFTRREICLEFGMTRHVDVEHFKPGTVKVYDYYQPEYFTTQVCRENGMMYSKKISSIVLSSLFLLALASGFRASQLAALTRHPNFTSFGENDDYLTLAPSPTFLAKNERSAWLWEPPPPPSGTKDGSLLYIYLPFITTL</sequence>
<dbReference type="Gene3D" id="2.60.40.690">
    <property type="entry name" value="Alpha-macroglobulin, receptor-binding domain"/>
    <property type="match status" value="1"/>
</dbReference>